<feature type="chain" id="PRO_5027066210" description="Chromosome partition protein Smc" evidence="3">
    <location>
        <begin position="28"/>
        <end position="232"/>
    </location>
</feature>
<keyword evidence="5" id="KW-1185">Reference proteome</keyword>
<dbReference type="AlphaFoldDB" id="A0A6J5DLW9"/>
<feature type="compositionally biased region" description="Low complexity" evidence="2">
    <location>
        <begin position="214"/>
        <end position="232"/>
    </location>
</feature>
<gene>
    <name evidence="4" type="ORF">LMG29542_02549</name>
</gene>
<organism evidence="4 5">
    <name type="scientific">Paraburkholderia humisilvae</name>
    <dbReference type="NCBI Taxonomy" id="627669"/>
    <lineage>
        <taxon>Bacteria</taxon>
        <taxon>Pseudomonadati</taxon>
        <taxon>Pseudomonadota</taxon>
        <taxon>Betaproteobacteria</taxon>
        <taxon>Burkholderiales</taxon>
        <taxon>Burkholderiaceae</taxon>
        <taxon>Paraburkholderia</taxon>
    </lineage>
</organism>
<evidence type="ECO:0008006" key="6">
    <source>
        <dbReference type="Google" id="ProtNLM"/>
    </source>
</evidence>
<accession>A0A6J5DLW9</accession>
<protein>
    <recommendedName>
        <fullName evidence="6">Chromosome partition protein Smc</fullName>
    </recommendedName>
</protein>
<feature type="signal peptide" evidence="3">
    <location>
        <begin position="1"/>
        <end position="27"/>
    </location>
</feature>
<evidence type="ECO:0000256" key="3">
    <source>
        <dbReference type="SAM" id="SignalP"/>
    </source>
</evidence>
<evidence type="ECO:0000256" key="1">
    <source>
        <dbReference type="SAM" id="Coils"/>
    </source>
</evidence>
<reference evidence="4 5" key="1">
    <citation type="submission" date="2020-04" db="EMBL/GenBank/DDBJ databases">
        <authorList>
            <person name="De Canck E."/>
        </authorList>
    </citation>
    <scope>NUCLEOTIDE SEQUENCE [LARGE SCALE GENOMIC DNA]</scope>
    <source>
        <strain evidence="4 5">LMG 29542</strain>
    </source>
</reference>
<dbReference type="Proteomes" id="UP000494363">
    <property type="component" value="Unassembled WGS sequence"/>
</dbReference>
<dbReference type="EMBL" id="CADIKH010000010">
    <property type="protein sequence ID" value="CAB3755280.1"/>
    <property type="molecule type" value="Genomic_DNA"/>
</dbReference>
<evidence type="ECO:0000256" key="2">
    <source>
        <dbReference type="SAM" id="MobiDB-lite"/>
    </source>
</evidence>
<dbReference type="RefSeq" id="WP_246355835.1">
    <property type="nucleotide sequence ID" value="NZ_CADIKH010000010.1"/>
</dbReference>
<keyword evidence="3" id="KW-0732">Signal</keyword>
<name>A0A6J5DLW9_9BURK</name>
<evidence type="ECO:0000313" key="5">
    <source>
        <dbReference type="Proteomes" id="UP000494363"/>
    </source>
</evidence>
<feature type="region of interest" description="Disordered" evidence="2">
    <location>
        <begin position="211"/>
        <end position="232"/>
    </location>
</feature>
<keyword evidence="1" id="KW-0175">Coiled coil</keyword>
<proteinExistence type="predicted"/>
<feature type="coiled-coil region" evidence="1">
    <location>
        <begin position="33"/>
        <end position="95"/>
    </location>
</feature>
<evidence type="ECO:0000313" key="4">
    <source>
        <dbReference type="EMBL" id="CAB3755280.1"/>
    </source>
</evidence>
<sequence length="232" mass="25160">MRKRLMSSVASGCLSTALLCASLSAIAQSGSLEDRLRTQLRSTVEQLRQLQDTQAQLQADKAAAEQQRDKALADLKAAQGELDAAKGKSSAQEQAERSLAAERASHVKDSQELTKVKASYDALLAESRTQEAQRKQAQNDLKTRDTQLQTCEAKNAQLYTVGHDILDAYEHIDLGTFMKARQPFAQSARVKYDEIAQQYGDQLYAGKYDPNARPAAAASAPSAAASATIEAK</sequence>